<evidence type="ECO:0000256" key="3">
    <source>
        <dbReference type="ARBA" id="ARBA00023163"/>
    </source>
</evidence>
<keyword evidence="7" id="KW-1185">Reference proteome</keyword>
<dbReference type="InterPro" id="IPR001387">
    <property type="entry name" value="Cro/C1-type_HTH"/>
</dbReference>
<dbReference type="PROSITE" id="PS50943">
    <property type="entry name" value="HTH_CROC1"/>
    <property type="match status" value="1"/>
</dbReference>
<comment type="caution">
    <text evidence="6">The sequence shown here is derived from an EMBL/GenBank/DDBJ whole genome shotgun (WGS) entry which is preliminary data.</text>
</comment>
<dbReference type="PROSITE" id="PS00356">
    <property type="entry name" value="HTH_LACI_1"/>
    <property type="match status" value="1"/>
</dbReference>
<dbReference type="Pfam" id="PF00356">
    <property type="entry name" value="LacI"/>
    <property type="match status" value="1"/>
</dbReference>
<dbReference type="Gene3D" id="1.10.260.40">
    <property type="entry name" value="lambda repressor-like DNA-binding domains"/>
    <property type="match status" value="1"/>
</dbReference>
<accession>A0AB73T4M2</accession>
<dbReference type="AlphaFoldDB" id="A0AB73T4M2"/>
<dbReference type="SUPFAM" id="SSF53822">
    <property type="entry name" value="Periplasmic binding protein-like I"/>
    <property type="match status" value="1"/>
</dbReference>
<dbReference type="PANTHER" id="PTHR30146">
    <property type="entry name" value="LACI-RELATED TRANSCRIPTIONAL REPRESSOR"/>
    <property type="match status" value="1"/>
</dbReference>
<dbReference type="PANTHER" id="PTHR30146:SF109">
    <property type="entry name" value="HTH-TYPE TRANSCRIPTIONAL REGULATOR GALS"/>
    <property type="match status" value="1"/>
</dbReference>
<protein>
    <submittedName>
        <fullName evidence="6">LacI family transcriptional regulator</fullName>
    </submittedName>
</protein>
<dbReference type="Gene3D" id="3.40.50.2300">
    <property type="match status" value="2"/>
</dbReference>
<dbReference type="PROSITE" id="PS50932">
    <property type="entry name" value="HTH_LACI_2"/>
    <property type="match status" value="1"/>
</dbReference>
<dbReference type="RefSeq" id="WP_109626542.1">
    <property type="nucleotide sequence ID" value="NZ_JANKBI010000004.1"/>
</dbReference>
<dbReference type="GO" id="GO:0000976">
    <property type="term" value="F:transcription cis-regulatory region binding"/>
    <property type="evidence" value="ECO:0007669"/>
    <property type="project" value="TreeGrafter"/>
</dbReference>
<dbReference type="Pfam" id="PF13377">
    <property type="entry name" value="Peripla_BP_3"/>
    <property type="match status" value="1"/>
</dbReference>
<dbReference type="CDD" id="cd01392">
    <property type="entry name" value="HTH_LacI"/>
    <property type="match status" value="1"/>
</dbReference>
<dbReference type="GO" id="GO:0003700">
    <property type="term" value="F:DNA-binding transcription factor activity"/>
    <property type="evidence" value="ECO:0007669"/>
    <property type="project" value="TreeGrafter"/>
</dbReference>
<organism evidence="6 7">
    <name type="scientific">Murimonas intestini</name>
    <dbReference type="NCBI Taxonomy" id="1337051"/>
    <lineage>
        <taxon>Bacteria</taxon>
        <taxon>Bacillati</taxon>
        <taxon>Bacillota</taxon>
        <taxon>Clostridia</taxon>
        <taxon>Lachnospirales</taxon>
        <taxon>Lachnospiraceae</taxon>
        <taxon>Murimonas</taxon>
    </lineage>
</organism>
<evidence type="ECO:0000259" key="5">
    <source>
        <dbReference type="PROSITE" id="PS50943"/>
    </source>
</evidence>
<dbReference type="EMBL" id="QGGY01000006">
    <property type="protein sequence ID" value="PWJ75611.1"/>
    <property type="molecule type" value="Genomic_DNA"/>
</dbReference>
<feature type="domain" description="HTH cro/C1-type" evidence="5">
    <location>
        <begin position="5"/>
        <end position="46"/>
    </location>
</feature>
<evidence type="ECO:0000256" key="2">
    <source>
        <dbReference type="ARBA" id="ARBA00023125"/>
    </source>
</evidence>
<evidence type="ECO:0000259" key="4">
    <source>
        <dbReference type="PROSITE" id="PS50932"/>
    </source>
</evidence>
<gene>
    <name evidence="6" type="ORF">C7383_106181</name>
</gene>
<evidence type="ECO:0000313" key="7">
    <source>
        <dbReference type="Proteomes" id="UP000245412"/>
    </source>
</evidence>
<reference evidence="6 7" key="1">
    <citation type="submission" date="2018-05" db="EMBL/GenBank/DDBJ databases">
        <authorList>
            <person name="Goeker M."/>
            <person name="Huntemann M."/>
            <person name="Clum A."/>
            <person name="Pillay M."/>
            <person name="Palaniappan K."/>
            <person name="Varghese N."/>
            <person name="Mikhailova N."/>
            <person name="Stamatis D."/>
            <person name="Reddy T."/>
            <person name="Daum C."/>
            <person name="Shapiro N."/>
            <person name="Ivanova N."/>
            <person name="Kyrpides N."/>
            <person name="Woyke T."/>
        </authorList>
    </citation>
    <scope>NUCLEOTIDE SEQUENCE [LARGE SCALE GENOMIC DNA]</scope>
    <source>
        <strain evidence="6 7">DSM 26524</strain>
    </source>
</reference>
<keyword evidence="1" id="KW-0805">Transcription regulation</keyword>
<dbReference type="CDD" id="cd06267">
    <property type="entry name" value="PBP1_LacI_sugar_binding-like"/>
    <property type="match status" value="1"/>
</dbReference>
<sequence>MVGIKDVAKAAGVSVSTVSNALNGRKNVGEETRNKILQLCEEMQYFPNAAGKNLKSGTSNTILFNFSDFDRSFYLKIIEGINDYANANNFDLMICTNKSCEKYMRSNLTSGCITLDVKMGNEVMNRAANENYPIVVLDRVLDNPHIKSIVVNNYDPMVEMLQGVVDRGYRRFSFLGGLESTDDNSERYQAFLDVMEKNSIPFQRRNYYSGDYREKSGYTAAKIMTLSGEVPEVIVCANDNMAIGAIRAFHESGLRVPQDVAVTGFDDCDLAEAMGLTTVCIPNYERGYMAAQSLVDIIRGNSDMETLKISASIKWRKSVWDKRPRNMVK</sequence>
<dbReference type="SMART" id="SM00354">
    <property type="entry name" value="HTH_LACI"/>
    <property type="match status" value="1"/>
</dbReference>
<evidence type="ECO:0000256" key="1">
    <source>
        <dbReference type="ARBA" id="ARBA00023015"/>
    </source>
</evidence>
<dbReference type="InterPro" id="IPR000843">
    <property type="entry name" value="HTH_LacI"/>
</dbReference>
<keyword evidence="3" id="KW-0804">Transcription</keyword>
<feature type="domain" description="HTH lacI-type" evidence="4">
    <location>
        <begin position="2"/>
        <end position="56"/>
    </location>
</feature>
<dbReference type="InterPro" id="IPR010982">
    <property type="entry name" value="Lambda_DNA-bd_dom_sf"/>
</dbReference>
<dbReference type="InterPro" id="IPR046335">
    <property type="entry name" value="LacI/GalR-like_sensor"/>
</dbReference>
<name>A0AB73T4M2_9FIRM</name>
<dbReference type="InterPro" id="IPR028082">
    <property type="entry name" value="Peripla_BP_I"/>
</dbReference>
<dbReference type="Proteomes" id="UP000245412">
    <property type="component" value="Unassembled WGS sequence"/>
</dbReference>
<dbReference type="SUPFAM" id="SSF47413">
    <property type="entry name" value="lambda repressor-like DNA-binding domains"/>
    <property type="match status" value="1"/>
</dbReference>
<proteinExistence type="predicted"/>
<evidence type="ECO:0000313" key="6">
    <source>
        <dbReference type="EMBL" id="PWJ75611.1"/>
    </source>
</evidence>
<keyword evidence="2" id="KW-0238">DNA-binding</keyword>